<dbReference type="SMART" id="SM00966">
    <property type="entry name" value="SpoVT_AbrB"/>
    <property type="match status" value="1"/>
</dbReference>
<dbReference type="NCBIfam" id="NF040493">
    <property type="entry name" value="TA_anti_VapB"/>
    <property type="match status" value="1"/>
</dbReference>
<dbReference type="eggNOG" id="COG4456">
    <property type="taxonomic scope" value="Bacteria"/>
</dbReference>
<dbReference type="PROSITE" id="PS51740">
    <property type="entry name" value="SPOVT_ABRB"/>
    <property type="match status" value="1"/>
</dbReference>
<dbReference type="Proteomes" id="UP000003374">
    <property type="component" value="Unassembled WGS sequence"/>
</dbReference>
<reference evidence="4 5" key="1">
    <citation type="submission" date="2006-02" db="EMBL/GenBank/DDBJ databases">
        <authorList>
            <person name="Waterbury J."/>
            <person name="Ferriera S."/>
            <person name="Johnson J."/>
            <person name="Kravitz S."/>
            <person name="Halpern A."/>
            <person name="Remington K."/>
            <person name="Beeson K."/>
            <person name="Tran B."/>
            <person name="Rogers Y.-H."/>
            <person name="Friedman R."/>
            <person name="Venter J.C."/>
        </authorList>
    </citation>
    <scope>NUCLEOTIDE SEQUENCE [LARGE SCALE GENOMIC DNA]</scope>
    <source>
        <strain evidence="4 5">Nb-231</strain>
    </source>
</reference>
<keyword evidence="2" id="KW-0238">DNA-binding</keyword>
<dbReference type="InterPro" id="IPR051734">
    <property type="entry name" value="VapB_TA_antitoxins"/>
</dbReference>
<evidence type="ECO:0000259" key="3">
    <source>
        <dbReference type="PROSITE" id="PS51740"/>
    </source>
</evidence>
<dbReference type="PANTHER" id="PTHR37550:SF3">
    <property type="entry name" value="ANTITOXIN VAPB1"/>
    <property type="match status" value="1"/>
</dbReference>
<dbReference type="EMBL" id="AAOF01000001">
    <property type="protein sequence ID" value="EAR23327.1"/>
    <property type="molecule type" value="Genomic_DNA"/>
</dbReference>
<dbReference type="SUPFAM" id="SSF89447">
    <property type="entry name" value="AbrB/MazE/MraZ-like"/>
    <property type="match status" value="1"/>
</dbReference>
<dbReference type="Gene3D" id="2.10.260.10">
    <property type="match status" value="1"/>
</dbReference>
<accession>A4BLY9</accession>
<dbReference type="RefSeq" id="WP_005004476.1">
    <property type="nucleotide sequence ID" value="NZ_CH672427.1"/>
</dbReference>
<sequence length="79" mass="9198">MTRTAKVFQSGNSQAVRLPKEFRFESSEVEIFRRGDEVVLREKRRNLAEAFDRLTELPDDMIEAIEGMDDLPPEEREGL</sequence>
<gene>
    <name evidence="4" type="ORF">NB231_15943</name>
</gene>
<feature type="domain" description="SpoVT-AbrB" evidence="3">
    <location>
        <begin position="5"/>
        <end position="45"/>
    </location>
</feature>
<dbReference type="Pfam" id="PF04014">
    <property type="entry name" value="MazE_antitoxin"/>
    <property type="match status" value="1"/>
</dbReference>
<proteinExistence type="inferred from homology"/>
<comment type="caution">
    <text evidence="4">The sequence shown here is derived from an EMBL/GenBank/DDBJ whole genome shotgun (WGS) entry which is preliminary data.</text>
</comment>
<dbReference type="InterPro" id="IPR037914">
    <property type="entry name" value="SpoVT-AbrB_sf"/>
</dbReference>
<keyword evidence="5" id="KW-1185">Reference proteome</keyword>
<dbReference type="PANTHER" id="PTHR37550">
    <property type="entry name" value="ANTITOXIN VAPB1"/>
    <property type="match status" value="1"/>
</dbReference>
<comment type="similarity">
    <text evidence="1">Belongs to the VapB family.</text>
</comment>
<evidence type="ECO:0000313" key="4">
    <source>
        <dbReference type="EMBL" id="EAR23327.1"/>
    </source>
</evidence>
<dbReference type="STRING" id="314278.NB231_15943"/>
<dbReference type="InterPro" id="IPR007159">
    <property type="entry name" value="SpoVT-AbrB_dom"/>
</dbReference>
<dbReference type="InterPro" id="IPR047976">
    <property type="entry name" value="Anti_VapB2-like"/>
</dbReference>
<evidence type="ECO:0000313" key="5">
    <source>
        <dbReference type="Proteomes" id="UP000003374"/>
    </source>
</evidence>
<dbReference type="OrthoDB" id="5298361at2"/>
<evidence type="ECO:0000256" key="2">
    <source>
        <dbReference type="PROSITE-ProRule" id="PRU01076"/>
    </source>
</evidence>
<name>A4BLY9_9GAMM</name>
<organism evidence="4 5">
    <name type="scientific">Nitrococcus mobilis Nb-231</name>
    <dbReference type="NCBI Taxonomy" id="314278"/>
    <lineage>
        <taxon>Bacteria</taxon>
        <taxon>Pseudomonadati</taxon>
        <taxon>Pseudomonadota</taxon>
        <taxon>Gammaproteobacteria</taxon>
        <taxon>Chromatiales</taxon>
        <taxon>Ectothiorhodospiraceae</taxon>
        <taxon>Nitrococcus</taxon>
    </lineage>
</organism>
<evidence type="ECO:0000256" key="1">
    <source>
        <dbReference type="ARBA" id="ARBA00007924"/>
    </source>
</evidence>
<protein>
    <recommendedName>
        <fullName evidence="3">SpoVT-AbrB domain-containing protein</fullName>
    </recommendedName>
</protein>
<dbReference type="HOGENOM" id="CLU_162018_2_1_6"/>
<dbReference type="GO" id="GO:0003677">
    <property type="term" value="F:DNA binding"/>
    <property type="evidence" value="ECO:0007669"/>
    <property type="project" value="UniProtKB-UniRule"/>
</dbReference>
<dbReference type="AlphaFoldDB" id="A4BLY9"/>